<dbReference type="GO" id="GO:0005739">
    <property type="term" value="C:mitochondrion"/>
    <property type="evidence" value="ECO:0007669"/>
    <property type="project" value="TreeGrafter"/>
</dbReference>
<dbReference type="PANTHER" id="PTHR43706">
    <property type="entry name" value="NADH DEHYDROGENASE"/>
    <property type="match status" value="1"/>
</dbReference>
<name>A0A699ZIC6_HAELA</name>
<keyword evidence="2" id="KW-0285">Flavoprotein</keyword>
<keyword evidence="3" id="KW-0274">FAD</keyword>
<dbReference type="Proteomes" id="UP000485058">
    <property type="component" value="Unassembled WGS sequence"/>
</dbReference>
<evidence type="ECO:0000313" key="8">
    <source>
        <dbReference type="Proteomes" id="UP000485058"/>
    </source>
</evidence>
<feature type="region of interest" description="Disordered" evidence="6">
    <location>
        <begin position="1"/>
        <end position="25"/>
    </location>
</feature>
<gene>
    <name evidence="7" type="ORF">HaLaN_11649</name>
</gene>
<proteinExistence type="inferred from homology"/>
<keyword evidence="5" id="KW-0520">NAD</keyword>
<evidence type="ECO:0000256" key="5">
    <source>
        <dbReference type="ARBA" id="ARBA00023027"/>
    </source>
</evidence>
<dbReference type="EMBL" id="BLLF01000848">
    <property type="protein sequence ID" value="GFH15422.1"/>
    <property type="molecule type" value="Genomic_DNA"/>
</dbReference>
<reference evidence="7 8" key="1">
    <citation type="submission" date="2020-02" db="EMBL/GenBank/DDBJ databases">
        <title>Draft genome sequence of Haematococcus lacustris strain NIES-144.</title>
        <authorList>
            <person name="Morimoto D."/>
            <person name="Nakagawa S."/>
            <person name="Yoshida T."/>
            <person name="Sawayama S."/>
        </authorList>
    </citation>
    <scope>NUCLEOTIDE SEQUENCE [LARGE SCALE GENOMIC DNA]</scope>
    <source>
        <strain evidence="7 8">NIES-144</strain>
    </source>
</reference>
<keyword evidence="4" id="KW-0560">Oxidoreductase</keyword>
<evidence type="ECO:0000256" key="2">
    <source>
        <dbReference type="ARBA" id="ARBA00022630"/>
    </source>
</evidence>
<dbReference type="InterPro" id="IPR036188">
    <property type="entry name" value="FAD/NAD-bd_sf"/>
</dbReference>
<protein>
    <submittedName>
        <fullName evidence="7">Pyr_redox_2 domain-containing protein</fullName>
    </submittedName>
</protein>
<dbReference type="Gene3D" id="3.50.50.100">
    <property type="match status" value="1"/>
</dbReference>
<dbReference type="PANTHER" id="PTHR43706:SF13">
    <property type="entry name" value="NADH DEHYDROGENASE-RELATED"/>
    <property type="match status" value="1"/>
</dbReference>
<keyword evidence="8" id="KW-1185">Reference proteome</keyword>
<evidence type="ECO:0000256" key="1">
    <source>
        <dbReference type="ARBA" id="ARBA00005272"/>
    </source>
</evidence>
<evidence type="ECO:0000313" key="7">
    <source>
        <dbReference type="EMBL" id="GFH15422.1"/>
    </source>
</evidence>
<dbReference type="AlphaFoldDB" id="A0A699ZIC6"/>
<comment type="caution">
    <text evidence="7">The sequence shown here is derived from an EMBL/GenBank/DDBJ whole genome shotgun (WGS) entry which is preliminary data.</text>
</comment>
<sequence>MSCAEVLLPDRTRRDANSSTQQPAPKTCLLPGLDRLVVLGTGWGGARLLHDIKPQLYDLTVISTRNHMVFTPLLASTTVGTLDPRSVAVHITDIQKALFWPQNSLYIAEVSQ</sequence>
<evidence type="ECO:0000256" key="4">
    <source>
        <dbReference type="ARBA" id="ARBA00023002"/>
    </source>
</evidence>
<accession>A0A699ZIC6</accession>
<comment type="similarity">
    <text evidence="1">Belongs to the NADH dehydrogenase family.</text>
</comment>
<evidence type="ECO:0000256" key="3">
    <source>
        <dbReference type="ARBA" id="ARBA00022827"/>
    </source>
</evidence>
<dbReference type="GO" id="GO:0003954">
    <property type="term" value="F:NADH dehydrogenase activity"/>
    <property type="evidence" value="ECO:0007669"/>
    <property type="project" value="InterPro"/>
</dbReference>
<dbReference type="SUPFAM" id="SSF51905">
    <property type="entry name" value="FAD/NAD(P)-binding domain"/>
    <property type="match status" value="1"/>
</dbReference>
<dbReference type="InterPro" id="IPR045024">
    <property type="entry name" value="NDH-2"/>
</dbReference>
<organism evidence="7 8">
    <name type="scientific">Haematococcus lacustris</name>
    <name type="common">Green alga</name>
    <name type="synonym">Haematococcus pluvialis</name>
    <dbReference type="NCBI Taxonomy" id="44745"/>
    <lineage>
        <taxon>Eukaryota</taxon>
        <taxon>Viridiplantae</taxon>
        <taxon>Chlorophyta</taxon>
        <taxon>core chlorophytes</taxon>
        <taxon>Chlorophyceae</taxon>
        <taxon>CS clade</taxon>
        <taxon>Chlamydomonadales</taxon>
        <taxon>Haematococcaceae</taxon>
        <taxon>Haematococcus</taxon>
    </lineage>
</organism>
<feature type="non-terminal residue" evidence="7">
    <location>
        <position position="112"/>
    </location>
</feature>
<evidence type="ECO:0000256" key="6">
    <source>
        <dbReference type="SAM" id="MobiDB-lite"/>
    </source>
</evidence>